<organism evidence="1 2">
    <name type="scientific">Pedobacter africanus</name>
    <dbReference type="NCBI Taxonomy" id="151894"/>
    <lineage>
        <taxon>Bacteria</taxon>
        <taxon>Pseudomonadati</taxon>
        <taxon>Bacteroidota</taxon>
        <taxon>Sphingobacteriia</taxon>
        <taxon>Sphingobacteriales</taxon>
        <taxon>Sphingobacteriaceae</taxon>
        <taxon>Pedobacter</taxon>
    </lineage>
</organism>
<proteinExistence type="predicted"/>
<name>A0ACC6KSZ6_9SPHI</name>
<comment type="caution">
    <text evidence="1">The sequence shown here is derived from an EMBL/GenBank/DDBJ whole genome shotgun (WGS) entry which is preliminary data.</text>
</comment>
<gene>
    <name evidence="1" type="ORF">J2X78_000867</name>
</gene>
<evidence type="ECO:0000313" key="2">
    <source>
        <dbReference type="Proteomes" id="UP001246858"/>
    </source>
</evidence>
<reference evidence="1" key="1">
    <citation type="submission" date="2023-07" db="EMBL/GenBank/DDBJ databases">
        <title>Sorghum-associated microbial communities from plants grown in Nebraska, USA.</title>
        <authorList>
            <person name="Schachtman D."/>
        </authorList>
    </citation>
    <scope>NUCLEOTIDE SEQUENCE</scope>
    <source>
        <strain evidence="1">2697</strain>
    </source>
</reference>
<accession>A0ACC6KSZ6</accession>
<sequence>MRNYIKLIAAALLLCSCYAFNYKNITEPPTGVAYYHFFHIRDTTNTGILWEEDFMMPFNAYQSFYTSATKMTQDSIQMAKIEAAMKTGSSSVNMGTLLRTTSDNIYLNEKESTLYINKNFNRNNYLIKEALEKINWKIEQETIEILGYTCQKATGKCKGRQYTAWFTTDIPASLGPWKLHGLPGLILEAYDASQRIKFTCTKVVTSGKIPTSLSLELPADATATTASAYHQMEKASKNGFGMDVMNSSGLTIDNVTVDKNGSGTTRKKFVMNFPLELTN</sequence>
<protein>
    <submittedName>
        <fullName evidence="1">GLPGLI family protein</fullName>
    </submittedName>
</protein>
<dbReference type="Proteomes" id="UP001246858">
    <property type="component" value="Unassembled WGS sequence"/>
</dbReference>
<keyword evidence="2" id="KW-1185">Reference proteome</keyword>
<evidence type="ECO:0000313" key="1">
    <source>
        <dbReference type="EMBL" id="MDR6782315.1"/>
    </source>
</evidence>
<dbReference type="EMBL" id="JAVDTF010000001">
    <property type="protein sequence ID" value="MDR6782315.1"/>
    <property type="molecule type" value="Genomic_DNA"/>
</dbReference>